<feature type="region of interest" description="Disordered" evidence="1">
    <location>
        <begin position="88"/>
        <end position="182"/>
    </location>
</feature>
<dbReference type="Proteomes" id="UP000295733">
    <property type="component" value="Unassembled WGS sequence"/>
</dbReference>
<evidence type="ECO:0000313" key="2">
    <source>
        <dbReference type="EMBL" id="TCP21998.1"/>
    </source>
</evidence>
<gene>
    <name evidence="2" type="ORF">EV656_10844</name>
</gene>
<reference evidence="2 3" key="1">
    <citation type="submission" date="2019-03" db="EMBL/GenBank/DDBJ databases">
        <title>Genomic Encyclopedia of Type Strains, Phase IV (KMG-IV): sequencing the most valuable type-strain genomes for metagenomic binning, comparative biology and taxonomic classification.</title>
        <authorList>
            <person name="Goeker M."/>
        </authorList>
    </citation>
    <scope>NUCLEOTIDE SEQUENCE [LARGE SCALE GENOMIC DNA]</scope>
    <source>
        <strain evidence="2 3">DSM 2781</strain>
    </source>
</reference>
<feature type="compositionally biased region" description="Low complexity" evidence="1">
    <location>
        <begin position="155"/>
        <end position="170"/>
    </location>
</feature>
<comment type="caution">
    <text evidence="2">The sequence shown here is derived from an EMBL/GenBank/DDBJ whole genome shotgun (WGS) entry which is preliminary data.</text>
</comment>
<name>A0A4R2NKZ0_RHOAD</name>
<keyword evidence="3" id="KW-1185">Reference proteome</keyword>
<sequence length="350" mass="35887">MDRPLSPPERALLAVIQQVEAETGRIERDVLSVRAKGRGLEVTRTLAQLVQLGLVEKVQRRPSFLGRLFGGRPVDLLQLTAAGRAAAEQGAPATAAAQPDPAVPEDADDTETAPGEEPPAPPAETPPAAPAAPVTPPATEPPADSPAAPAPQAPPVAKADAPPADAVETPPAAPAPRPKRPDRAQALAYTEDLGGAPLPEGGVALTHDVDPEVMEGIREVLAGFGMDLTFAGEAFIGARIAQGHEAGDALCQVVLFAFAHAVRDDLASDGALSQLGLGDYAAEIAEELGKLHAAGLIGAERLEQDRSRLIALADAGADRASIVEDILSDPVGGLLPPAALPEELRPAQEA</sequence>
<dbReference type="RefSeq" id="WP_132603836.1">
    <property type="nucleotide sequence ID" value="NZ_NRRP01000049.1"/>
</dbReference>
<accession>A0A4R2NKZ0</accession>
<protein>
    <submittedName>
        <fullName evidence="2">Uncharacterized protein</fullName>
    </submittedName>
</protein>
<evidence type="ECO:0000313" key="3">
    <source>
        <dbReference type="Proteomes" id="UP000295733"/>
    </source>
</evidence>
<feature type="compositionally biased region" description="Low complexity" evidence="1">
    <location>
        <begin position="88"/>
        <end position="100"/>
    </location>
</feature>
<dbReference type="AlphaFoldDB" id="A0A4R2NKZ0"/>
<evidence type="ECO:0000256" key="1">
    <source>
        <dbReference type="SAM" id="MobiDB-lite"/>
    </source>
</evidence>
<feature type="compositionally biased region" description="Pro residues" evidence="1">
    <location>
        <begin position="116"/>
        <end position="154"/>
    </location>
</feature>
<dbReference type="EMBL" id="SLXL01000008">
    <property type="protein sequence ID" value="TCP21998.1"/>
    <property type="molecule type" value="Genomic_DNA"/>
</dbReference>
<proteinExistence type="predicted"/>
<dbReference type="OrthoDB" id="7857607at2"/>
<organism evidence="2 3">
    <name type="scientific">Rhodovulum adriaticum</name>
    <name type="common">Rhodopseudomonas adriatica</name>
    <dbReference type="NCBI Taxonomy" id="35804"/>
    <lineage>
        <taxon>Bacteria</taxon>
        <taxon>Pseudomonadati</taxon>
        <taxon>Pseudomonadota</taxon>
        <taxon>Alphaproteobacteria</taxon>
        <taxon>Rhodobacterales</taxon>
        <taxon>Paracoccaceae</taxon>
        <taxon>Rhodovulum</taxon>
    </lineage>
</organism>